<protein>
    <recommendedName>
        <fullName evidence="3">Helix-turn-helix domain-containing protein</fullName>
    </recommendedName>
</protein>
<dbReference type="AlphaFoldDB" id="B4VWN5"/>
<dbReference type="eggNOG" id="ENOG5032S1Q">
    <property type="taxonomic scope" value="Bacteria"/>
</dbReference>
<keyword evidence="2" id="KW-1185">Reference proteome</keyword>
<sequence length="302" mass="35071">MKPLPPQFNNSHTPETTAQQALAEFGITELLSRLKHYRDIDFDASQMHLTDAEVKILAQLFIQELIESLNGKLIAGTLNTLRHGEEMEETFTNHDLPFPTPRYKEGDRVQWKTANPDWGVILGRFYDYNHHQWMVYYIIQLAPDSPSAGWVTTDTASEADVEKIPDTVEPNPENGNSYPYPTHSRRGIPPLSVQCPTEPYNPRRRHNLRPINQREKYIIDLYCYCELGMTPKQFYAKWDVTYEQLSHICSRSLGTVQNWFNRGKGYYPPKPVDLRHLAIMDFLLEHFEEIPQSLLNLLCSSF</sequence>
<dbReference type="RefSeq" id="WP_006103085.1">
    <property type="nucleotide sequence ID" value="NZ_DS989856.1"/>
</dbReference>
<dbReference type="Proteomes" id="UP000003835">
    <property type="component" value="Unassembled WGS sequence"/>
</dbReference>
<dbReference type="OrthoDB" id="483634at2"/>
<dbReference type="HOGENOM" id="CLU_080104_0_0_3"/>
<evidence type="ECO:0000313" key="1">
    <source>
        <dbReference type="EMBL" id="EDX73806.1"/>
    </source>
</evidence>
<evidence type="ECO:0000313" key="2">
    <source>
        <dbReference type="Proteomes" id="UP000003835"/>
    </source>
</evidence>
<accession>B4VWN5</accession>
<organism evidence="1 2">
    <name type="scientific">Coleofasciculus chthonoplastes PCC 7420</name>
    <dbReference type="NCBI Taxonomy" id="118168"/>
    <lineage>
        <taxon>Bacteria</taxon>
        <taxon>Bacillati</taxon>
        <taxon>Cyanobacteriota</taxon>
        <taxon>Cyanophyceae</taxon>
        <taxon>Coleofasciculales</taxon>
        <taxon>Coleofasciculaceae</taxon>
        <taxon>Coleofasciculus</taxon>
    </lineage>
</organism>
<reference evidence="1 2" key="1">
    <citation type="submission" date="2008-07" db="EMBL/GenBank/DDBJ databases">
        <authorList>
            <person name="Tandeau de Marsac N."/>
            <person name="Ferriera S."/>
            <person name="Johnson J."/>
            <person name="Kravitz S."/>
            <person name="Beeson K."/>
            <person name="Sutton G."/>
            <person name="Rogers Y.-H."/>
            <person name="Friedman R."/>
            <person name="Frazier M."/>
            <person name="Venter J.C."/>
        </authorList>
    </citation>
    <scope>NUCLEOTIDE SEQUENCE [LARGE SCALE GENOMIC DNA]</scope>
    <source>
        <strain evidence="1 2">PCC 7420</strain>
    </source>
</reference>
<gene>
    <name evidence="1" type="ORF">MC7420_6854</name>
</gene>
<name>B4VWN5_9CYAN</name>
<proteinExistence type="predicted"/>
<dbReference type="STRING" id="118168.MC7420_6854"/>
<evidence type="ECO:0008006" key="3">
    <source>
        <dbReference type="Google" id="ProtNLM"/>
    </source>
</evidence>
<dbReference type="EMBL" id="DS989856">
    <property type="protein sequence ID" value="EDX73806.1"/>
    <property type="molecule type" value="Genomic_DNA"/>
</dbReference>